<evidence type="ECO:0000313" key="1">
    <source>
        <dbReference type="EMBL" id="GGC96874.1"/>
    </source>
</evidence>
<accession>A0ABQ1PGU2</accession>
<organism evidence="1 2">
    <name type="scientific">Tersicoccus solisilvae</name>
    <dbReference type="NCBI Taxonomy" id="1882339"/>
    <lineage>
        <taxon>Bacteria</taxon>
        <taxon>Bacillati</taxon>
        <taxon>Actinomycetota</taxon>
        <taxon>Actinomycetes</taxon>
        <taxon>Micrococcales</taxon>
        <taxon>Micrococcaceae</taxon>
        <taxon>Tersicoccus</taxon>
    </lineage>
</organism>
<proteinExistence type="predicted"/>
<protein>
    <submittedName>
        <fullName evidence="1">Uncharacterized protein</fullName>
    </submittedName>
</protein>
<dbReference type="Proteomes" id="UP000597761">
    <property type="component" value="Unassembled WGS sequence"/>
</dbReference>
<sequence length="65" mass="6952">MTPIRYPSRATAALTDSSAPCSRACWTSRIARAGTFCGYLLSAGMIIKLSGNRTLRQTRGGSLTK</sequence>
<keyword evidence="2" id="KW-1185">Reference proteome</keyword>
<dbReference type="EMBL" id="BMJI01000018">
    <property type="protein sequence ID" value="GGC96874.1"/>
    <property type="molecule type" value="Genomic_DNA"/>
</dbReference>
<reference evidence="2" key="1">
    <citation type="journal article" date="2019" name="Int. J. Syst. Evol. Microbiol.">
        <title>The Global Catalogue of Microorganisms (GCM) 10K type strain sequencing project: providing services to taxonomists for standard genome sequencing and annotation.</title>
        <authorList>
            <consortium name="The Broad Institute Genomics Platform"/>
            <consortium name="The Broad Institute Genome Sequencing Center for Infectious Disease"/>
            <person name="Wu L."/>
            <person name="Ma J."/>
        </authorList>
    </citation>
    <scope>NUCLEOTIDE SEQUENCE [LARGE SCALE GENOMIC DNA]</scope>
    <source>
        <strain evidence="2">CGMCC 1.15480</strain>
    </source>
</reference>
<evidence type="ECO:0000313" key="2">
    <source>
        <dbReference type="Proteomes" id="UP000597761"/>
    </source>
</evidence>
<name>A0ABQ1PGU2_9MICC</name>
<gene>
    <name evidence="1" type="ORF">GCM10011512_24870</name>
</gene>
<comment type="caution">
    <text evidence="1">The sequence shown here is derived from an EMBL/GenBank/DDBJ whole genome shotgun (WGS) entry which is preliminary data.</text>
</comment>